<dbReference type="InterPro" id="IPR036614">
    <property type="entry name" value="RusA-like_sf"/>
</dbReference>
<dbReference type="Pfam" id="PF05866">
    <property type="entry name" value="RusA"/>
    <property type="match status" value="1"/>
</dbReference>
<dbReference type="GO" id="GO:0006281">
    <property type="term" value="P:DNA repair"/>
    <property type="evidence" value="ECO:0007669"/>
    <property type="project" value="InterPro"/>
</dbReference>
<dbReference type="GO" id="GO:0000287">
    <property type="term" value="F:magnesium ion binding"/>
    <property type="evidence" value="ECO:0007669"/>
    <property type="project" value="InterPro"/>
</dbReference>
<name>A0A8S5VEK4_9CAUD</name>
<protein>
    <submittedName>
        <fullName evidence="1">Endodeoxyribonuclease RusA</fullName>
    </submittedName>
</protein>
<dbReference type="InterPro" id="IPR008822">
    <property type="entry name" value="Endonuclease_RusA-like"/>
</dbReference>
<reference evidence="1" key="1">
    <citation type="journal article" date="2021" name="Proc. Natl. Acad. Sci. U.S.A.">
        <title>A Catalog of Tens of Thousands of Viruses from Human Metagenomes Reveals Hidden Associations with Chronic Diseases.</title>
        <authorList>
            <person name="Tisza M.J."/>
            <person name="Buck C.B."/>
        </authorList>
    </citation>
    <scope>NUCLEOTIDE SEQUENCE</scope>
    <source>
        <strain evidence="1">CthWs11</strain>
    </source>
</reference>
<evidence type="ECO:0000313" key="1">
    <source>
        <dbReference type="EMBL" id="DAG05157.1"/>
    </source>
</evidence>
<proteinExistence type="predicted"/>
<dbReference type="SUPFAM" id="SSF103084">
    <property type="entry name" value="Holliday junction resolvase RusA"/>
    <property type="match status" value="1"/>
</dbReference>
<sequence>MTTFFMPMIPPTSTHQQQGHTVDKHGVHHFYKRNNGEAEAKLAAHLMKHIPEQPYHGAVQVIVKWCYPIKAKHQDGEPYTNKPDVDNLCKALFDIMTRLHYWGDDKQIYSAVVEKYWADVPGVFVQITEAEKEELK</sequence>
<organism evidence="1">
    <name type="scientific">Siphoviridae sp. cthWs11</name>
    <dbReference type="NCBI Taxonomy" id="2825616"/>
    <lineage>
        <taxon>Viruses</taxon>
        <taxon>Duplodnaviria</taxon>
        <taxon>Heunggongvirae</taxon>
        <taxon>Uroviricota</taxon>
        <taxon>Caudoviricetes</taxon>
    </lineage>
</organism>
<dbReference type="EMBL" id="BK016251">
    <property type="protein sequence ID" value="DAG05157.1"/>
    <property type="molecule type" value="Genomic_DNA"/>
</dbReference>
<dbReference type="GO" id="GO:0006310">
    <property type="term" value="P:DNA recombination"/>
    <property type="evidence" value="ECO:0007669"/>
    <property type="project" value="InterPro"/>
</dbReference>
<accession>A0A8S5VEK4</accession>
<dbReference type="Gene3D" id="3.30.1330.70">
    <property type="entry name" value="Holliday junction resolvase RusA"/>
    <property type="match status" value="1"/>
</dbReference>